<dbReference type="GeneID" id="63808362"/>
<gene>
    <name evidence="1" type="ORF">DL89DRAFT_47731</name>
</gene>
<accession>A0A1Y1W232</accession>
<protein>
    <submittedName>
        <fullName evidence="1">Uncharacterized protein</fullName>
    </submittedName>
</protein>
<proteinExistence type="predicted"/>
<dbReference type="Proteomes" id="UP000193922">
    <property type="component" value="Unassembled WGS sequence"/>
</dbReference>
<evidence type="ECO:0000313" key="1">
    <source>
        <dbReference type="EMBL" id="ORX67603.1"/>
    </source>
</evidence>
<comment type="caution">
    <text evidence="1">The sequence shown here is derived from an EMBL/GenBank/DDBJ whole genome shotgun (WGS) entry which is preliminary data.</text>
</comment>
<name>A0A1Y1W232_9FUNG</name>
<reference evidence="1 2" key="1">
    <citation type="submission" date="2016-07" db="EMBL/GenBank/DDBJ databases">
        <title>Pervasive Adenine N6-methylation of Active Genes in Fungi.</title>
        <authorList>
            <consortium name="DOE Joint Genome Institute"/>
            <person name="Mondo S.J."/>
            <person name="Dannebaum R.O."/>
            <person name="Kuo R.C."/>
            <person name="Labutti K."/>
            <person name="Haridas S."/>
            <person name="Kuo A."/>
            <person name="Salamov A."/>
            <person name="Ahrendt S.R."/>
            <person name="Lipzen A."/>
            <person name="Sullivan W."/>
            <person name="Andreopoulos W.B."/>
            <person name="Clum A."/>
            <person name="Lindquist E."/>
            <person name="Daum C."/>
            <person name="Ramamoorthy G.K."/>
            <person name="Gryganskyi A."/>
            <person name="Culley D."/>
            <person name="Magnuson J.K."/>
            <person name="James T.Y."/>
            <person name="O'Malley M.A."/>
            <person name="Stajich J.E."/>
            <person name="Spatafora J.W."/>
            <person name="Visel A."/>
            <person name="Grigoriev I.V."/>
        </authorList>
    </citation>
    <scope>NUCLEOTIDE SEQUENCE [LARGE SCALE GENOMIC DNA]</scope>
    <source>
        <strain evidence="1 2">ATCC 12442</strain>
    </source>
</reference>
<keyword evidence="2" id="KW-1185">Reference proteome</keyword>
<dbReference type="AlphaFoldDB" id="A0A1Y1W232"/>
<organism evidence="1 2">
    <name type="scientific">Linderina pennispora</name>
    <dbReference type="NCBI Taxonomy" id="61395"/>
    <lineage>
        <taxon>Eukaryota</taxon>
        <taxon>Fungi</taxon>
        <taxon>Fungi incertae sedis</taxon>
        <taxon>Zoopagomycota</taxon>
        <taxon>Kickxellomycotina</taxon>
        <taxon>Kickxellomycetes</taxon>
        <taxon>Kickxellales</taxon>
        <taxon>Kickxellaceae</taxon>
        <taxon>Linderina</taxon>
    </lineage>
</organism>
<sequence>MCCGGFLFLLFSSSPFLHKERRGSGMRKGAYRQREWSADTRAHKVFSCAFVSMSQVEDIGRDLRSAFMPGSAQPFALGAKQAHMPIVCTWPCWLPLFSALTREV</sequence>
<evidence type="ECO:0000313" key="2">
    <source>
        <dbReference type="Proteomes" id="UP000193922"/>
    </source>
</evidence>
<dbReference type="EMBL" id="MCFD01000012">
    <property type="protein sequence ID" value="ORX67603.1"/>
    <property type="molecule type" value="Genomic_DNA"/>
</dbReference>
<dbReference type="RefSeq" id="XP_040741490.1">
    <property type="nucleotide sequence ID" value="XM_040891714.1"/>
</dbReference>